<organism evidence="1">
    <name type="scientific">Siphoviridae sp. ctqSm5</name>
    <dbReference type="NCBI Taxonomy" id="2827949"/>
    <lineage>
        <taxon>Viruses</taxon>
        <taxon>Duplodnaviria</taxon>
        <taxon>Heunggongvirae</taxon>
        <taxon>Uroviricota</taxon>
        <taxon>Caudoviricetes</taxon>
    </lineage>
</organism>
<proteinExistence type="predicted"/>
<accession>A0A8S5SNU6</accession>
<dbReference type="EMBL" id="BK032642">
    <property type="protein sequence ID" value="DAF52733.1"/>
    <property type="molecule type" value="Genomic_DNA"/>
</dbReference>
<reference evidence="1" key="1">
    <citation type="journal article" date="2021" name="Proc. Natl. Acad. Sci. U.S.A.">
        <title>A Catalog of Tens of Thousands of Viruses from Human Metagenomes Reveals Hidden Associations with Chronic Diseases.</title>
        <authorList>
            <person name="Tisza M.J."/>
            <person name="Buck C.B."/>
        </authorList>
    </citation>
    <scope>NUCLEOTIDE SEQUENCE</scope>
    <source>
        <strain evidence="1">CtqSm5</strain>
    </source>
</reference>
<protein>
    <submittedName>
        <fullName evidence="1">Restriction alleviation protein</fullName>
    </submittedName>
</protein>
<evidence type="ECO:0000313" key="1">
    <source>
        <dbReference type="EMBL" id="DAF52733.1"/>
    </source>
</evidence>
<name>A0A8S5SNU6_9CAUD</name>
<sequence length="104" mass="11728">MLRCECCGSSENIVLGHNTLFSEYVAICGKCLEKLSEYESEPTALEKAWNKLDTLEINEENVLGYYVEGNAVMMDYLKDGFITKMIIVECDSNDEAIEVLCEIV</sequence>